<dbReference type="AlphaFoldDB" id="A0A2G8SZK6"/>
<proteinExistence type="predicted"/>
<gene>
    <name evidence="2" type="ORF">CR103_14045</name>
</gene>
<comment type="caution">
    <text evidence="2">The sequence shown here is derived from an EMBL/GenBank/DDBJ whole genome shotgun (WGS) entry which is preliminary data.</text>
</comment>
<protein>
    <submittedName>
        <fullName evidence="2">Uncharacterized protein</fullName>
    </submittedName>
</protein>
<name>A0A2G8SZK6_9BURK</name>
<organism evidence="2 3">
    <name type="scientific">Massilia psychrophila</name>
    <dbReference type="NCBI Taxonomy" id="1603353"/>
    <lineage>
        <taxon>Bacteria</taxon>
        <taxon>Pseudomonadati</taxon>
        <taxon>Pseudomonadota</taxon>
        <taxon>Betaproteobacteria</taxon>
        <taxon>Burkholderiales</taxon>
        <taxon>Oxalobacteraceae</taxon>
        <taxon>Telluria group</taxon>
        <taxon>Massilia</taxon>
    </lineage>
</organism>
<evidence type="ECO:0000313" key="3">
    <source>
        <dbReference type="Proteomes" id="UP000228593"/>
    </source>
</evidence>
<reference evidence="2 3" key="1">
    <citation type="submission" date="2017-10" db="EMBL/GenBank/DDBJ databases">
        <title>Massilia psychrophilum sp. nov., a novel purple-pigmented bacterium isolated from Tianshan glacier, Xinjiang Municipality, China.</title>
        <authorList>
            <person name="Wang H."/>
        </authorList>
    </citation>
    <scope>NUCLEOTIDE SEQUENCE [LARGE SCALE GENOMIC DNA]</scope>
    <source>
        <strain evidence="2 3">JCM 30813</strain>
    </source>
</reference>
<keyword evidence="3" id="KW-1185">Reference proteome</keyword>
<sequence>MKAKNSTKRTSQTTDIWSARAVAISLSTARRAALKAFAMNRDDGMTPAQALYALIDQAAATPAEPTETALTELTLRLQGLEMRELDNSDTLVRCAESLEALTAAMMQLQELISASTSSKSTPRRHQTTTQDAQSAPAVWASSVALVIGCPAATELVLALRLKERAADGMSTIRLSFDARVIAVNRRSEPRLSAIPLPSLTLAGIPINSALGQSVDATPATDLALFCSLGQPGKWSTAIRAKKTDGSFGPLLSEARL</sequence>
<evidence type="ECO:0000256" key="1">
    <source>
        <dbReference type="SAM" id="MobiDB-lite"/>
    </source>
</evidence>
<dbReference type="EMBL" id="PDOB01000022">
    <property type="protein sequence ID" value="PIL39204.1"/>
    <property type="molecule type" value="Genomic_DNA"/>
</dbReference>
<dbReference type="Proteomes" id="UP000228593">
    <property type="component" value="Unassembled WGS sequence"/>
</dbReference>
<accession>A0A2G8SZK6</accession>
<evidence type="ECO:0000313" key="2">
    <source>
        <dbReference type="EMBL" id="PIL39204.1"/>
    </source>
</evidence>
<feature type="region of interest" description="Disordered" evidence="1">
    <location>
        <begin position="114"/>
        <end position="133"/>
    </location>
</feature>